<dbReference type="Proteomes" id="UP000179807">
    <property type="component" value="Unassembled WGS sequence"/>
</dbReference>
<dbReference type="AlphaFoldDB" id="A0A1J4KUL5"/>
<evidence type="ECO:0000256" key="1">
    <source>
        <dbReference type="SAM" id="Coils"/>
    </source>
</evidence>
<reference evidence="2" key="1">
    <citation type="submission" date="2016-10" db="EMBL/GenBank/DDBJ databases">
        <authorList>
            <person name="Benchimol M."/>
            <person name="Almeida L.G."/>
            <person name="Vasconcelos A.T."/>
            <person name="Perreira-Neves A."/>
            <person name="Rosa I.A."/>
            <person name="Tasca T."/>
            <person name="Bogo M.R."/>
            <person name="de Souza W."/>
        </authorList>
    </citation>
    <scope>NUCLEOTIDE SEQUENCE [LARGE SCALE GENOMIC DNA]</scope>
    <source>
        <strain evidence="2">K</strain>
    </source>
</reference>
<sequence>MSDAEQYLDLIAENAQIKAEIQSLKIYDNTIRLFDRKILKVCADQTLGRSNPIPQFITVITNIKNGIPPVESAESFKQIMMAERIAKISEKQKLQISKYKAQKEEVQKKYDVISKLVSELEARVEEHQKTINDSENIQKSLQEQIEIYKKAIEEAKQKTTALTDEVTKSQAQGLELRRSISRAQSSLSQYVKSGAVDQSQIDSIRNIVHGLRKSSTIQSQEE</sequence>
<dbReference type="VEuPathDB" id="TrichDB:TRFO_16744"/>
<keyword evidence="3" id="KW-1185">Reference proteome</keyword>
<protein>
    <submittedName>
        <fullName evidence="2">Uncharacterized protein</fullName>
    </submittedName>
</protein>
<proteinExistence type="predicted"/>
<accession>A0A1J4KUL5</accession>
<organism evidence="2 3">
    <name type="scientific">Tritrichomonas foetus</name>
    <dbReference type="NCBI Taxonomy" id="1144522"/>
    <lineage>
        <taxon>Eukaryota</taxon>
        <taxon>Metamonada</taxon>
        <taxon>Parabasalia</taxon>
        <taxon>Tritrichomonadida</taxon>
        <taxon>Tritrichomonadidae</taxon>
        <taxon>Tritrichomonas</taxon>
    </lineage>
</organism>
<dbReference type="RefSeq" id="XP_068366325.1">
    <property type="nucleotide sequence ID" value="XM_068499165.1"/>
</dbReference>
<keyword evidence="1" id="KW-0175">Coiled coil</keyword>
<dbReference type="GeneID" id="94833869"/>
<name>A0A1J4KUL5_9EUKA</name>
<dbReference type="EMBL" id="MLAK01000546">
    <property type="protein sequence ID" value="OHT13189.1"/>
    <property type="molecule type" value="Genomic_DNA"/>
</dbReference>
<dbReference type="OrthoDB" id="376720at2759"/>
<evidence type="ECO:0000313" key="2">
    <source>
        <dbReference type="EMBL" id="OHT13189.1"/>
    </source>
</evidence>
<comment type="caution">
    <text evidence="2">The sequence shown here is derived from an EMBL/GenBank/DDBJ whole genome shotgun (WGS) entry which is preliminary data.</text>
</comment>
<feature type="coiled-coil region" evidence="1">
    <location>
        <begin position="89"/>
        <end position="172"/>
    </location>
</feature>
<evidence type="ECO:0000313" key="3">
    <source>
        <dbReference type="Proteomes" id="UP000179807"/>
    </source>
</evidence>
<gene>
    <name evidence="2" type="ORF">TRFO_16744</name>
</gene>